<dbReference type="Gene3D" id="1.10.10.1330">
    <property type="entry name" value="RNA polymerase sigma-54 factor, core-binding domain"/>
    <property type="match status" value="1"/>
</dbReference>
<dbReference type="InterPro" id="IPR007046">
    <property type="entry name" value="RNA_pol_sigma_54_core-bd"/>
</dbReference>
<sequence>MELKPLQQQTLKLHMTTELRQAISILQYSTQELIQYLRDMTLENPLIDFQEPEFIGTAHLYDSFSVKGRKGNPKTPADPMSFIEAKPASLQEELMDQARWSSTDDRTFQTLAYLILQLDEDGYFREDLETTATQLNRSLDEVDAALRHVQTFEPAGIGARNLKECLLLQIDRRHPENWVAQALVRDHLNGVAEQKWAYLARELSISEEEIQRAAGLIRTLNPKPADAFAKESTAFITPDLFVEKAGYDYTIGVFDHSLPTIRLNHEYDSLLASPPQGDLSKYLYQKYKQVNWLIKSIEQRRETLIKVATTIMRKQRSFLTNGTMFLAPLTLREVADDVGVHESTVSRAIREKYIQTPQGVFELKTFFSSKVKTEGLSELSSTSVKLLIKEMIKQEDKHHPFSDQKISETLKTAKGIRLSRRAVAKYRLELNIPSSNKRKL</sequence>
<dbReference type="InterPro" id="IPR038709">
    <property type="entry name" value="RpoN_core-bd_sf"/>
</dbReference>
<evidence type="ECO:0000313" key="12">
    <source>
        <dbReference type="Proteomes" id="UP001596022"/>
    </source>
</evidence>
<dbReference type="Pfam" id="PF04963">
    <property type="entry name" value="Sigma54_CBD"/>
    <property type="match status" value="1"/>
</dbReference>
<dbReference type="Proteomes" id="UP001596022">
    <property type="component" value="Unassembled WGS sequence"/>
</dbReference>
<dbReference type="PANTHER" id="PTHR32248">
    <property type="entry name" value="RNA POLYMERASE SIGMA-54 FACTOR"/>
    <property type="match status" value="1"/>
</dbReference>
<dbReference type="InterPro" id="IPR007634">
    <property type="entry name" value="RNA_pol_sigma_54_DNA-bd"/>
</dbReference>
<dbReference type="PIRSF" id="PIRSF000774">
    <property type="entry name" value="RpoN"/>
    <property type="match status" value="1"/>
</dbReference>
<keyword evidence="3" id="KW-0808">Transferase</keyword>
<evidence type="ECO:0000256" key="1">
    <source>
        <dbReference type="ARBA" id="ARBA00008798"/>
    </source>
</evidence>
<dbReference type="PROSITE" id="PS50044">
    <property type="entry name" value="SIGMA54_3"/>
    <property type="match status" value="1"/>
</dbReference>
<keyword evidence="2" id="KW-0240">DNA-directed RNA polymerase</keyword>
<evidence type="ECO:0000313" key="11">
    <source>
        <dbReference type="EMBL" id="MFC4619604.1"/>
    </source>
</evidence>
<dbReference type="Pfam" id="PF00309">
    <property type="entry name" value="Sigma54_AID"/>
    <property type="match status" value="1"/>
</dbReference>
<reference evidence="12" key="1">
    <citation type="journal article" date="2019" name="Int. J. Syst. Evol. Microbiol.">
        <title>The Global Catalogue of Microorganisms (GCM) 10K type strain sequencing project: providing services to taxonomists for standard genome sequencing and annotation.</title>
        <authorList>
            <consortium name="The Broad Institute Genomics Platform"/>
            <consortium name="The Broad Institute Genome Sequencing Center for Infectious Disease"/>
            <person name="Wu L."/>
            <person name="Ma J."/>
        </authorList>
    </citation>
    <scope>NUCLEOTIDE SEQUENCE [LARGE SCALE GENOMIC DNA]</scope>
    <source>
        <strain evidence="12">CGMCC 1.16306</strain>
    </source>
</reference>
<keyword evidence="12" id="KW-1185">Reference proteome</keyword>
<proteinExistence type="inferred from homology"/>
<dbReference type="InterPro" id="IPR000394">
    <property type="entry name" value="RNA_pol_sigma_54"/>
</dbReference>
<comment type="caution">
    <text evidence="11">The sequence shown here is derived from an EMBL/GenBank/DDBJ whole genome shotgun (WGS) entry which is preliminary data.</text>
</comment>
<name>A0ABV9GMZ3_9BACL</name>
<evidence type="ECO:0000256" key="7">
    <source>
        <dbReference type="ARBA" id="ARBA00023125"/>
    </source>
</evidence>
<evidence type="ECO:0000256" key="4">
    <source>
        <dbReference type="ARBA" id="ARBA00022695"/>
    </source>
</evidence>
<feature type="domain" description="RNA polymerase sigma factor 54 core-binding" evidence="10">
    <location>
        <begin position="84"/>
        <end position="267"/>
    </location>
</feature>
<dbReference type="NCBIfam" id="TIGR02395">
    <property type="entry name" value="rpoN_sigma"/>
    <property type="match status" value="1"/>
</dbReference>
<accession>A0ABV9GMZ3</accession>
<keyword evidence="8" id="KW-0804">Transcription</keyword>
<dbReference type="EMBL" id="JBHSFW010000010">
    <property type="protein sequence ID" value="MFC4619604.1"/>
    <property type="molecule type" value="Genomic_DNA"/>
</dbReference>
<evidence type="ECO:0000256" key="2">
    <source>
        <dbReference type="ARBA" id="ARBA00022478"/>
    </source>
</evidence>
<keyword evidence="7" id="KW-0238">DNA-binding</keyword>
<dbReference type="RefSeq" id="WP_376846698.1">
    <property type="nucleotide sequence ID" value="NZ_JBHSFW010000010.1"/>
</dbReference>
<evidence type="ECO:0000259" key="9">
    <source>
        <dbReference type="Pfam" id="PF04552"/>
    </source>
</evidence>
<protein>
    <submittedName>
        <fullName evidence="11">RNA polymerase factor sigma-54</fullName>
    </submittedName>
</protein>
<comment type="similarity">
    <text evidence="1">Belongs to the sigma-54 factor family.</text>
</comment>
<keyword evidence="6" id="KW-0731">Sigma factor</keyword>
<evidence type="ECO:0000256" key="3">
    <source>
        <dbReference type="ARBA" id="ARBA00022679"/>
    </source>
</evidence>
<dbReference type="Gene3D" id="1.10.10.60">
    <property type="entry name" value="Homeodomain-like"/>
    <property type="match status" value="1"/>
</dbReference>
<evidence type="ECO:0000256" key="6">
    <source>
        <dbReference type="ARBA" id="ARBA00023082"/>
    </source>
</evidence>
<dbReference type="PROSITE" id="PS00717">
    <property type="entry name" value="SIGMA54_1"/>
    <property type="match status" value="1"/>
</dbReference>
<evidence type="ECO:0000259" key="10">
    <source>
        <dbReference type="Pfam" id="PF04963"/>
    </source>
</evidence>
<keyword evidence="4" id="KW-0548">Nucleotidyltransferase</keyword>
<keyword evidence="5" id="KW-0805">Transcription regulation</keyword>
<evidence type="ECO:0000256" key="8">
    <source>
        <dbReference type="ARBA" id="ARBA00023163"/>
    </source>
</evidence>
<evidence type="ECO:0000256" key="5">
    <source>
        <dbReference type="ARBA" id="ARBA00023015"/>
    </source>
</evidence>
<dbReference type="PRINTS" id="PR00045">
    <property type="entry name" value="SIGMA54FCT"/>
</dbReference>
<dbReference type="Pfam" id="PF04552">
    <property type="entry name" value="Sigma54_DBD"/>
    <property type="match status" value="1"/>
</dbReference>
<feature type="domain" description="RNA polymerase sigma factor 54 DNA-binding" evidence="9">
    <location>
        <begin position="281"/>
        <end position="439"/>
    </location>
</feature>
<dbReference type="PANTHER" id="PTHR32248:SF4">
    <property type="entry name" value="RNA POLYMERASE SIGMA-54 FACTOR"/>
    <property type="match status" value="1"/>
</dbReference>
<gene>
    <name evidence="11" type="primary">rpoN</name>
    <name evidence="11" type="ORF">ACFO4N_12855</name>
</gene>
<organism evidence="11 12">
    <name type="scientific">Camelliibacillus cellulosilyticus</name>
    <dbReference type="NCBI Taxonomy" id="2174486"/>
    <lineage>
        <taxon>Bacteria</taxon>
        <taxon>Bacillati</taxon>
        <taxon>Bacillota</taxon>
        <taxon>Bacilli</taxon>
        <taxon>Bacillales</taxon>
        <taxon>Sporolactobacillaceae</taxon>
        <taxon>Camelliibacillus</taxon>
    </lineage>
</organism>